<comment type="function">
    <text evidence="1">Required for efficient biogenesis of the 60S ribosomal subunit.</text>
</comment>
<evidence type="ECO:0000313" key="11">
    <source>
        <dbReference type="Proteomes" id="UP000740926"/>
    </source>
</evidence>
<feature type="compositionally biased region" description="Acidic residues" evidence="8">
    <location>
        <begin position="44"/>
        <end position="56"/>
    </location>
</feature>
<dbReference type="GO" id="GO:0005730">
    <property type="term" value="C:nucleolus"/>
    <property type="evidence" value="ECO:0007669"/>
    <property type="project" value="UniProtKB-SubCell"/>
</dbReference>
<dbReference type="GO" id="GO:0000027">
    <property type="term" value="P:ribosomal large subunit assembly"/>
    <property type="evidence" value="ECO:0007669"/>
    <property type="project" value="TreeGrafter"/>
</dbReference>
<evidence type="ECO:0000256" key="8">
    <source>
        <dbReference type="SAM" id="MobiDB-lite"/>
    </source>
</evidence>
<comment type="similarity">
    <text evidence="3">Belongs to the RSA3 family.</text>
</comment>
<evidence type="ECO:0000256" key="4">
    <source>
        <dbReference type="ARBA" id="ARBA00015339"/>
    </source>
</evidence>
<evidence type="ECO:0000256" key="3">
    <source>
        <dbReference type="ARBA" id="ARBA00006256"/>
    </source>
</evidence>
<proteinExistence type="inferred from homology"/>
<organism evidence="10 11">
    <name type="scientific">Rhizopus delemar</name>
    <dbReference type="NCBI Taxonomy" id="936053"/>
    <lineage>
        <taxon>Eukaryota</taxon>
        <taxon>Fungi</taxon>
        <taxon>Fungi incertae sedis</taxon>
        <taxon>Mucoromycota</taxon>
        <taxon>Mucoromycotina</taxon>
        <taxon>Mucoromycetes</taxon>
        <taxon>Mucorales</taxon>
        <taxon>Mucorineae</taxon>
        <taxon>Rhizopodaceae</taxon>
        <taxon>Rhizopus</taxon>
    </lineage>
</organism>
<dbReference type="EMBL" id="JAANIU010001881">
    <property type="protein sequence ID" value="KAG1566039.1"/>
    <property type="molecule type" value="Genomic_DNA"/>
</dbReference>
<feature type="region of interest" description="Disordered" evidence="8">
    <location>
        <begin position="1"/>
        <end position="129"/>
    </location>
</feature>
<dbReference type="Pfam" id="PF14615">
    <property type="entry name" value="Rsa3"/>
    <property type="match status" value="1"/>
</dbReference>
<keyword evidence="6" id="KW-0539">Nucleus</keyword>
<keyword evidence="11" id="KW-1185">Reference proteome</keyword>
<feature type="compositionally biased region" description="Basic and acidic residues" evidence="8">
    <location>
        <begin position="118"/>
        <end position="129"/>
    </location>
</feature>
<keyword evidence="7" id="KW-0687">Ribonucleoprotein</keyword>
<dbReference type="AlphaFoldDB" id="A0A9P6YXS5"/>
<evidence type="ECO:0000256" key="2">
    <source>
        <dbReference type="ARBA" id="ARBA00004604"/>
    </source>
</evidence>
<evidence type="ECO:0000259" key="9">
    <source>
        <dbReference type="Pfam" id="PF14615"/>
    </source>
</evidence>
<gene>
    <name evidence="10" type="ORF">G6F50_009507</name>
</gene>
<evidence type="ECO:0000256" key="6">
    <source>
        <dbReference type="ARBA" id="ARBA00023242"/>
    </source>
</evidence>
<evidence type="ECO:0000256" key="1">
    <source>
        <dbReference type="ARBA" id="ARBA00003035"/>
    </source>
</evidence>
<dbReference type="Proteomes" id="UP000740926">
    <property type="component" value="Unassembled WGS sequence"/>
</dbReference>
<dbReference type="PANTHER" id="PTHR28127">
    <property type="entry name" value="RIBOSOME ASSEMBLY PROTEIN 3"/>
    <property type="match status" value="1"/>
</dbReference>
<evidence type="ECO:0000313" key="10">
    <source>
        <dbReference type="EMBL" id="KAG1566039.1"/>
    </source>
</evidence>
<evidence type="ECO:0000256" key="5">
    <source>
        <dbReference type="ARBA" id="ARBA00022517"/>
    </source>
</evidence>
<comment type="caution">
    <text evidence="10">The sequence shown here is derived from an EMBL/GenBank/DDBJ whole genome shotgun (WGS) entry which is preliminary data.</text>
</comment>
<feature type="domain" description="Ribosome-assembly protein 3 C-terminal" evidence="9">
    <location>
        <begin position="127"/>
        <end position="172"/>
    </location>
</feature>
<name>A0A9P6YXS5_9FUNG</name>
<evidence type="ECO:0000256" key="7">
    <source>
        <dbReference type="ARBA" id="ARBA00023274"/>
    </source>
</evidence>
<dbReference type="InterPro" id="IPR028217">
    <property type="entry name" value="Rsa3_C"/>
</dbReference>
<sequence>MAKSSVGKKRAATTEIQKEPVKVSKNQVKKVEEEPKNENGGLFDDLDEEMDPEELEQMLKHVNDEDDGSDQAEESDNFMDEDSEMDEQSDKEEEEEEEEEQENDAEGTNGEEGTNIPPKEKTTSERFRDSFMTKITQAFGTDLDQIRQESTLNGPRLNVLIDSLEAGIDIFSSLEQEIILADEEKTQNL</sequence>
<reference evidence="10 11" key="1">
    <citation type="journal article" date="2020" name="Microb. Genom.">
        <title>Genetic diversity of clinical and environmental Mucorales isolates obtained from an investigation of mucormycosis cases among solid organ transplant recipients.</title>
        <authorList>
            <person name="Nguyen M.H."/>
            <person name="Kaul D."/>
            <person name="Muto C."/>
            <person name="Cheng S.J."/>
            <person name="Richter R.A."/>
            <person name="Bruno V.M."/>
            <person name="Liu G."/>
            <person name="Beyhan S."/>
            <person name="Sundermann A.J."/>
            <person name="Mounaud S."/>
            <person name="Pasculle A.W."/>
            <person name="Nierman W.C."/>
            <person name="Driscoll E."/>
            <person name="Cumbie R."/>
            <person name="Clancy C.J."/>
            <person name="Dupont C.L."/>
        </authorList>
    </citation>
    <scope>NUCLEOTIDE SEQUENCE [LARGE SCALE GENOMIC DNA]</scope>
    <source>
        <strain evidence="10 11">GL24</strain>
    </source>
</reference>
<dbReference type="PANTHER" id="PTHR28127:SF1">
    <property type="entry name" value="RIBOSOME ASSEMBLY PROTEIN 3"/>
    <property type="match status" value="1"/>
</dbReference>
<accession>A0A9P6YXS5</accession>
<comment type="subcellular location">
    <subcellularLocation>
        <location evidence="2">Nucleus</location>
        <location evidence="2">Nucleolus</location>
    </subcellularLocation>
</comment>
<feature type="compositionally biased region" description="Acidic residues" evidence="8">
    <location>
        <begin position="64"/>
        <end position="105"/>
    </location>
</feature>
<protein>
    <recommendedName>
        <fullName evidence="4">Ribosome assembly protein 3</fullName>
    </recommendedName>
</protein>
<keyword evidence="5" id="KW-0690">Ribosome biogenesis</keyword>
<feature type="compositionally biased region" description="Basic residues" evidence="8">
    <location>
        <begin position="1"/>
        <end position="11"/>
    </location>
</feature>
<dbReference type="InterPro" id="IPR051898">
    <property type="entry name" value="Ribosome_Assembly_3"/>
</dbReference>
<dbReference type="GO" id="GO:0030687">
    <property type="term" value="C:preribosome, large subunit precursor"/>
    <property type="evidence" value="ECO:0007669"/>
    <property type="project" value="TreeGrafter"/>
</dbReference>